<protein>
    <recommendedName>
        <fullName evidence="5">DUF4397 domain-containing protein</fullName>
    </recommendedName>
</protein>
<dbReference type="Proteomes" id="UP000228947">
    <property type="component" value="Unassembled WGS sequence"/>
</dbReference>
<evidence type="ECO:0000313" key="4">
    <source>
        <dbReference type="Proteomes" id="UP000229681"/>
    </source>
</evidence>
<proteinExistence type="predicted"/>
<dbReference type="Proteomes" id="UP000229681">
    <property type="component" value="Unassembled WGS sequence"/>
</dbReference>
<dbReference type="EMBL" id="PGTM01000037">
    <property type="protein sequence ID" value="PJF36689.1"/>
    <property type="molecule type" value="Genomic_DNA"/>
</dbReference>
<dbReference type="AlphaFoldDB" id="A0A2M8PGK8"/>
<accession>A0A2M8PGK8</accession>
<gene>
    <name evidence="1" type="ORF">CUN49_04135</name>
    <name evidence="2" type="ORF">CUN50_04155</name>
</gene>
<reference evidence="3 4" key="1">
    <citation type="submission" date="2017-11" db="EMBL/GenBank/DDBJ databases">
        <title>Evolution of Phototrophy in the Chloroflexi Phylum Driven by Horizontal Gene Transfer.</title>
        <authorList>
            <person name="Ward L.M."/>
            <person name="Hemp J."/>
            <person name="Shih P.M."/>
            <person name="Mcglynn S.E."/>
            <person name="Fischer W."/>
        </authorList>
    </citation>
    <scope>NUCLEOTIDE SEQUENCE [LARGE SCALE GENOMIC DNA]</scope>
    <source>
        <strain evidence="2">CP1_1M</strain>
        <strain evidence="1">JP3_13</strain>
    </source>
</reference>
<evidence type="ECO:0008006" key="5">
    <source>
        <dbReference type="Google" id="ProtNLM"/>
    </source>
</evidence>
<name>A0A2M8PGK8_9CHLR</name>
<organism evidence="1 4">
    <name type="scientific">Candidatus Thermofonsia Clade 1 bacterium</name>
    <dbReference type="NCBI Taxonomy" id="2364210"/>
    <lineage>
        <taxon>Bacteria</taxon>
        <taxon>Bacillati</taxon>
        <taxon>Chloroflexota</taxon>
        <taxon>Candidatus Thermofontia</taxon>
        <taxon>Candidatus Thermofonsia Clade 1</taxon>
    </lineage>
</organism>
<evidence type="ECO:0000313" key="2">
    <source>
        <dbReference type="EMBL" id="PJF42460.1"/>
    </source>
</evidence>
<evidence type="ECO:0000313" key="3">
    <source>
        <dbReference type="Proteomes" id="UP000228947"/>
    </source>
</evidence>
<evidence type="ECO:0000313" key="1">
    <source>
        <dbReference type="EMBL" id="PJF36689.1"/>
    </source>
</evidence>
<sequence>MPPPSPTPSALLPTATLAPLSDLGYPSVQIVIGDVAFAPVALVGCLNLPSGQRCLSTPLEAPITRVVGAAGSITQLQFNGVQPESVTANLFEADGVALLGSQALPLRPLPVYILPIEPGTYILGIEVAWPEGFATYFFRLVVS</sequence>
<comment type="caution">
    <text evidence="1">The sequence shown here is derived from an EMBL/GenBank/DDBJ whole genome shotgun (WGS) entry which is preliminary data.</text>
</comment>
<dbReference type="EMBL" id="PGTL01000017">
    <property type="protein sequence ID" value="PJF42460.1"/>
    <property type="molecule type" value="Genomic_DNA"/>
</dbReference>